<accession>A0A3Q9FQE6</accession>
<evidence type="ECO:0000313" key="1">
    <source>
        <dbReference type="EMBL" id="AZQ64009.1"/>
    </source>
</evidence>
<reference evidence="1 2" key="1">
    <citation type="submission" date="2018-12" db="EMBL/GenBank/DDBJ databases">
        <title>Flammeovirga pectinis sp. nov., isolated from the gut of the Korean scallop, Patinopecten yessoensis.</title>
        <authorList>
            <person name="Bae J.-W."/>
            <person name="Jeong Y.-S."/>
            <person name="Kang W."/>
        </authorList>
    </citation>
    <scope>NUCLEOTIDE SEQUENCE [LARGE SCALE GENOMIC DNA]</scope>
    <source>
        <strain evidence="1 2">L12M1</strain>
    </source>
</reference>
<organism evidence="1 2">
    <name type="scientific">Flammeovirga pectinis</name>
    <dbReference type="NCBI Taxonomy" id="2494373"/>
    <lineage>
        <taxon>Bacteria</taxon>
        <taxon>Pseudomonadati</taxon>
        <taxon>Bacteroidota</taxon>
        <taxon>Cytophagia</taxon>
        <taxon>Cytophagales</taxon>
        <taxon>Flammeovirgaceae</taxon>
        <taxon>Flammeovirga</taxon>
    </lineage>
</organism>
<dbReference type="Proteomes" id="UP000267268">
    <property type="component" value="Chromosome 1"/>
</dbReference>
<dbReference type="KEGG" id="fll:EI427_17785"/>
<gene>
    <name evidence="1" type="ORF">EI427_17785</name>
</gene>
<protein>
    <submittedName>
        <fullName evidence="1">Uncharacterized protein</fullName>
    </submittedName>
</protein>
<sequence length="355" mass="41228">MGKINHLSKYLTAESESKEGVDKLLEYVVSNWTSFQDQEVAPNQETSNDLVLDFLQKVEAKVDKETPKEDLGGEGNQESLIFTSLQKLTDRVNKKYDIVLNPYFKKKSITSDQDRKVEIQDVTNLLILTEVLLMHYDLEEVDEDSKIAIKVFLDGKINQKPFGIKNFLVKTVGKFLVLANNNFIVYGDKELDEKFDKYKKQLLCEVLFLIFNVSWLPKERTYKNTLILNFLQCMNLGDEIDAYGDVMSKVLSYTQKIKNLNPSIVKECTTFHERTLPQYLEWKQLEIKDRTFKQLGYVEDYNILFAKKLGFFTVDTIQSNGNSDIVRAGYPLVEEHFVWENVPMGDKTKKKVIYQ</sequence>
<keyword evidence="2" id="KW-1185">Reference proteome</keyword>
<dbReference type="OrthoDB" id="975404at2"/>
<dbReference type="AlphaFoldDB" id="A0A3Q9FQE6"/>
<evidence type="ECO:0000313" key="2">
    <source>
        <dbReference type="Proteomes" id="UP000267268"/>
    </source>
</evidence>
<name>A0A3Q9FQE6_9BACT</name>
<dbReference type="RefSeq" id="WP_126617279.1">
    <property type="nucleotide sequence ID" value="NZ_CP034562.1"/>
</dbReference>
<proteinExistence type="predicted"/>
<dbReference type="EMBL" id="CP034562">
    <property type="protein sequence ID" value="AZQ64009.1"/>
    <property type="molecule type" value="Genomic_DNA"/>
</dbReference>